<feature type="transmembrane region" description="Helical" evidence="5">
    <location>
        <begin position="77"/>
        <end position="94"/>
    </location>
</feature>
<dbReference type="eggNOG" id="COG2314">
    <property type="taxonomic scope" value="Bacteria"/>
</dbReference>
<protein>
    <submittedName>
        <fullName evidence="7">TM2 domain containing protein</fullName>
    </submittedName>
</protein>
<feature type="transmembrane region" description="Helical" evidence="5">
    <location>
        <begin position="24"/>
        <end position="42"/>
    </location>
</feature>
<feature type="transmembrane region" description="Helical" evidence="5">
    <location>
        <begin position="49"/>
        <end position="71"/>
    </location>
</feature>
<evidence type="ECO:0000256" key="4">
    <source>
        <dbReference type="ARBA" id="ARBA00023136"/>
    </source>
</evidence>
<proteinExistence type="predicted"/>
<dbReference type="InterPro" id="IPR007829">
    <property type="entry name" value="TM2"/>
</dbReference>
<keyword evidence="4 5" id="KW-0472">Membrane</keyword>
<evidence type="ECO:0000256" key="2">
    <source>
        <dbReference type="ARBA" id="ARBA00022692"/>
    </source>
</evidence>
<name>D8JVD0_HYPDA</name>
<dbReference type="HOGENOM" id="CLU_081297_9_2_5"/>
<accession>D8JVD0</accession>
<dbReference type="AlphaFoldDB" id="D8JVD0"/>
<keyword evidence="3 5" id="KW-1133">Transmembrane helix</keyword>
<evidence type="ECO:0000313" key="7">
    <source>
        <dbReference type="EMBL" id="ADJ24784.1"/>
    </source>
</evidence>
<dbReference type="Pfam" id="PF05154">
    <property type="entry name" value="TM2"/>
    <property type="match status" value="1"/>
</dbReference>
<dbReference type="OrthoDB" id="2004788at2"/>
<gene>
    <name evidence="7" type="ordered locus">Hden_2989</name>
</gene>
<keyword evidence="2 5" id="KW-0812">Transmembrane</keyword>
<evidence type="ECO:0000256" key="1">
    <source>
        <dbReference type="ARBA" id="ARBA00004141"/>
    </source>
</evidence>
<dbReference type="EMBL" id="CP002083">
    <property type="protein sequence ID" value="ADJ24784.1"/>
    <property type="molecule type" value="Genomic_DNA"/>
</dbReference>
<dbReference type="STRING" id="582899.Hden_2989"/>
<dbReference type="GO" id="GO:0016020">
    <property type="term" value="C:membrane"/>
    <property type="evidence" value="ECO:0007669"/>
    <property type="project" value="UniProtKB-SubCell"/>
</dbReference>
<feature type="domain" description="TM2" evidence="6">
    <location>
        <begin position="19"/>
        <end position="62"/>
    </location>
</feature>
<dbReference type="RefSeq" id="WP_013216943.1">
    <property type="nucleotide sequence ID" value="NC_014313.1"/>
</dbReference>
<organism evidence="7 8">
    <name type="scientific">Hyphomicrobium denitrificans (strain ATCC 51888 / DSM 1869 / NCIMB 11706 / TK 0415)</name>
    <dbReference type="NCBI Taxonomy" id="582899"/>
    <lineage>
        <taxon>Bacteria</taxon>
        <taxon>Pseudomonadati</taxon>
        <taxon>Pseudomonadota</taxon>
        <taxon>Alphaproteobacteria</taxon>
        <taxon>Hyphomicrobiales</taxon>
        <taxon>Hyphomicrobiaceae</taxon>
        <taxon>Hyphomicrobium</taxon>
    </lineage>
</organism>
<evidence type="ECO:0000256" key="3">
    <source>
        <dbReference type="ARBA" id="ARBA00022989"/>
    </source>
</evidence>
<comment type="subcellular location">
    <subcellularLocation>
        <location evidence="1">Membrane</location>
        <topology evidence="1">Multi-pass membrane protein</topology>
    </subcellularLocation>
</comment>
<sequence>MVQPTVTSDAHSLMLFEANKKSNGVAYALWLFLGLVGGHRFYANRSGSAFGMLCLFLGGLATAATPIAGFFILADGIWVLVDAFLIPGWIRAYNMDLVSKLTGTHTAAA</sequence>
<evidence type="ECO:0000313" key="8">
    <source>
        <dbReference type="Proteomes" id="UP000002033"/>
    </source>
</evidence>
<keyword evidence="8" id="KW-1185">Reference proteome</keyword>
<evidence type="ECO:0000256" key="5">
    <source>
        <dbReference type="SAM" id="Phobius"/>
    </source>
</evidence>
<dbReference type="KEGG" id="hdn:Hden_2989"/>
<reference evidence="8" key="1">
    <citation type="journal article" date="2011" name="J. Bacteriol.">
        <title>Genome sequences of eight morphologically diverse alphaproteobacteria.</title>
        <authorList>
            <consortium name="US DOE Joint Genome Institute"/>
            <person name="Brown P.J."/>
            <person name="Kysela D.T."/>
            <person name="Buechlein A."/>
            <person name="Hemmerich C."/>
            <person name="Brun Y.V."/>
        </authorList>
    </citation>
    <scope>NUCLEOTIDE SEQUENCE [LARGE SCALE GENOMIC DNA]</scope>
    <source>
        <strain evidence="8">ATCC 51888 / DSM 1869 / NCIB 11706 / TK 0415</strain>
    </source>
</reference>
<dbReference type="Proteomes" id="UP000002033">
    <property type="component" value="Chromosome"/>
</dbReference>
<evidence type="ECO:0000259" key="6">
    <source>
        <dbReference type="Pfam" id="PF05154"/>
    </source>
</evidence>